<dbReference type="Gene3D" id="3.40.50.2000">
    <property type="entry name" value="Glycogen Phosphorylase B"/>
    <property type="match status" value="2"/>
</dbReference>
<keyword evidence="6" id="KW-1185">Reference proteome</keyword>
<feature type="domain" description="Glycosyltransferase subfamily 4-like N-terminal" evidence="4">
    <location>
        <begin position="138"/>
        <end position="213"/>
    </location>
</feature>
<reference evidence="5 6" key="1">
    <citation type="submission" date="2023-03" db="EMBL/GenBank/DDBJ databases">
        <authorList>
            <person name="Menendez E."/>
            <person name="Kaur S."/>
            <person name="Flores-Felix J.D."/>
            <person name="diCenzo G.C."/>
            <person name="Peix A."/>
            <person name="Velazquez E."/>
        </authorList>
    </citation>
    <scope>NUCLEOTIDE SEQUENCE [LARGE SCALE GENOMIC DNA]</scope>
    <source>
        <strain evidence="5 6">CCBAU 71714</strain>
        <plasmid evidence="5 6">pSkuCCBAU71714b</plasmid>
    </source>
</reference>
<sequence length="402" mass="43906">MTDIGGARPVDQQNTRAKSAPRHGGDEGVPALAAPIRNRSHDWTINGDFLALRPTGVARYAREVTLALDALITERHPMTRGLQFSIVAPCEPPGDLPLESIPLRVVPEYSRPRLPQFWVQAQLPFYVRGGLLSFCNLAPVAVRRQIVCIHDLHTRLMPQSYGRGFRLAHRLILPTLGRRASAITTVSSFSRDHIAGFGVAPFEKITVTYNGSDHVARWDAARSSIDLGQRPFVFCLGQSQKYKNVELLLKLAPTLDRLGLDLCMAGDVGAALLKRLVPQQPSNLRLLGRISDDDLAKALSHALCFLFPSRIEGFGLPAVEAMALGCPLIASTAPCLPEVCGDAALYAGPADAGSWISAVRRLCNDDSLRRYLAEKGRARAATYSWRRIAEAYLLLIADIGSC</sequence>
<accession>A0ABY8T0X0</accession>
<dbReference type="Proteomes" id="UP001233264">
    <property type="component" value="Plasmid pSkuCCBAU71714b"/>
</dbReference>
<keyword evidence="1" id="KW-0808">Transferase</keyword>
<dbReference type="InterPro" id="IPR001296">
    <property type="entry name" value="Glyco_trans_1"/>
</dbReference>
<dbReference type="SUPFAM" id="SSF53756">
    <property type="entry name" value="UDP-Glycosyltransferase/glycogen phosphorylase"/>
    <property type="match status" value="1"/>
</dbReference>
<dbReference type="Pfam" id="PF00534">
    <property type="entry name" value="Glycos_transf_1"/>
    <property type="match status" value="1"/>
</dbReference>
<dbReference type="PANTHER" id="PTHR46401:SF2">
    <property type="entry name" value="GLYCOSYLTRANSFERASE WBBK-RELATED"/>
    <property type="match status" value="1"/>
</dbReference>
<evidence type="ECO:0000259" key="3">
    <source>
        <dbReference type="Pfam" id="PF00534"/>
    </source>
</evidence>
<keyword evidence="5" id="KW-0614">Plasmid</keyword>
<dbReference type="Pfam" id="PF13439">
    <property type="entry name" value="Glyco_transf_4"/>
    <property type="match status" value="1"/>
</dbReference>
<dbReference type="PANTHER" id="PTHR46401">
    <property type="entry name" value="GLYCOSYLTRANSFERASE WBBK-RELATED"/>
    <property type="match status" value="1"/>
</dbReference>
<gene>
    <name evidence="5" type="ORF">PZL22_001333</name>
</gene>
<dbReference type="InterPro" id="IPR028098">
    <property type="entry name" value="Glyco_trans_4-like_N"/>
</dbReference>
<dbReference type="RefSeq" id="WP_284718324.1">
    <property type="nucleotide sequence ID" value="NZ_CP120364.1"/>
</dbReference>
<name>A0ABY8T0X0_9HYPH</name>
<evidence type="ECO:0000313" key="5">
    <source>
        <dbReference type="EMBL" id="WHS91355.1"/>
    </source>
</evidence>
<dbReference type="CDD" id="cd03809">
    <property type="entry name" value="GT4_MtfB-like"/>
    <property type="match status" value="1"/>
</dbReference>
<evidence type="ECO:0000313" key="6">
    <source>
        <dbReference type="Proteomes" id="UP001233264"/>
    </source>
</evidence>
<dbReference type="EMBL" id="CP120364">
    <property type="protein sequence ID" value="WHS91355.1"/>
    <property type="molecule type" value="Genomic_DNA"/>
</dbReference>
<protein>
    <submittedName>
        <fullName evidence="5">Glycosyltransferase family 4 protein</fullName>
    </submittedName>
</protein>
<feature type="region of interest" description="Disordered" evidence="2">
    <location>
        <begin position="1"/>
        <end position="31"/>
    </location>
</feature>
<geneLocation type="plasmid" evidence="5 6">
    <name>pSkuCCBAU71714b</name>
</geneLocation>
<feature type="domain" description="Glycosyl transferase family 1" evidence="3">
    <location>
        <begin position="228"/>
        <end position="378"/>
    </location>
</feature>
<evidence type="ECO:0000259" key="4">
    <source>
        <dbReference type="Pfam" id="PF13439"/>
    </source>
</evidence>
<evidence type="ECO:0000256" key="2">
    <source>
        <dbReference type="SAM" id="MobiDB-lite"/>
    </source>
</evidence>
<proteinExistence type="predicted"/>
<organism evidence="5 6">
    <name type="scientific">Sinorhizobium kummerowiae</name>
    <dbReference type="NCBI Taxonomy" id="158892"/>
    <lineage>
        <taxon>Bacteria</taxon>
        <taxon>Pseudomonadati</taxon>
        <taxon>Pseudomonadota</taxon>
        <taxon>Alphaproteobacteria</taxon>
        <taxon>Hyphomicrobiales</taxon>
        <taxon>Rhizobiaceae</taxon>
        <taxon>Sinorhizobium/Ensifer group</taxon>
        <taxon>Sinorhizobium</taxon>
    </lineage>
</organism>
<evidence type="ECO:0000256" key="1">
    <source>
        <dbReference type="ARBA" id="ARBA00022679"/>
    </source>
</evidence>